<feature type="region of interest" description="Disordered" evidence="7">
    <location>
        <begin position="160"/>
        <end position="181"/>
    </location>
</feature>
<reference evidence="10" key="1">
    <citation type="journal article" date="2014" name="Int. J. Syst. Evol. Microbiol.">
        <title>Complete genome sequence of Corynebacterium casei LMG S-19264T (=DSM 44701T), isolated from a smear-ripened cheese.</title>
        <authorList>
            <consortium name="US DOE Joint Genome Institute (JGI-PGF)"/>
            <person name="Walter F."/>
            <person name="Albersmeier A."/>
            <person name="Kalinowski J."/>
            <person name="Ruckert C."/>
        </authorList>
    </citation>
    <scope>NUCLEOTIDE SEQUENCE</scope>
    <source>
        <strain evidence="10">CGMCC 1.12987</strain>
    </source>
</reference>
<accession>A0A917D0K9</accession>
<feature type="transmembrane region" description="Helical" evidence="8">
    <location>
        <begin position="50"/>
        <end position="69"/>
    </location>
</feature>
<comment type="subcellular location">
    <subcellularLocation>
        <location evidence="1">Cell membrane</location>
        <topology evidence="1">Multi-pass membrane protein</topology>
    </subcellularLocation>
</comment>
<evidence type="ECO:0000313" key="11">
    <source>
        <dbReference type="Proteomes" id="UP000644756"/>
    </source>
</evidence>
<keyword evidence="6 8" id="KW-0472">Membrane</keyword>
<organism evidence="10 11">
    <name type="scientific">Paenibacillus abyssi</name>
    <dbReference type="NCBI Taxonomy" id="1340531"/>
    <lineage>
        <taxon>Bacteria</taxon>
        <taxon>Bacillati</taxon>
        <taxon>Bacillota</taxon>
        <taxon>Bacilli</taxon>
        <taxon>Bacillales</taxon>
        <taxon>Paenibacillaceae</taxon>
        <taxon>Paenibacillus</taxon>
    </lineage>
</organism>
<dbReference type="Pfam" id="PF04239">
    <property type="entry name" value="DUF421"/>
    <property type="match status" value="1"/>
</dbReference>
<keyword evidence="4 8" id="KW-0812">Transmembrane</keyword>
<dbReference type="AlphaFoldDB" id="A0A917D0K9"/>
<dbReference type="EMBL" id="BMGR01000007">
    <property type="protein sequence ID" value="GGG06169.1"/>
    <property type="molecule type" value="Genomic_DNA"/>
</dbReference>
<keyword evidence="5 8" id="KW-1133">Transmembrane helix</keyword>
<dbReference type="Proteomes" id="UP000644756">
    <property type="component" value="Unassembled WGS sequence"/>
</dbReference>
<keyword evidence="11" id="KW-1185">Reference proteome</keyword>
<dbReference type="Gene3D" id="3.30.240.20">
    <property type="entry name" value="bsu07140 like domains"/>
    <property type="match status" value="1"/>
</dbReference>
<feature type="domain" description="YetF C-terminal" evidence="9">
    <location>
        <begin position="75"/>
        <end position="140"/>
    </location>
</feature>
<evidence type="ECO:0000256" key="4">
    <source>
        <dbReference type="ARBA" id="ARBA00022692"/>
    </source>
</evidence>
<evidence type="ECO:0000256" key="7">
    <source>
        <dbReference type="SAM" id="MobiDB-lite"/>
    </source>
</evidence>
<sequence length="181" mass="20128">MFALEALIVILSGFVLLRIAGKKVVAEMTPLELVTTLAVGTIIGHAVSEHALWKTILTMGIFITVLIVFQSITLKSDVFQKILVGKPTIVIKDGMILMENLSKLRMTVEQLELRIRQNGISNLSDIRTGTIEINGQFGYELIPSARPVTQKQLMKLLKVEPAPEEEPAKHDVFKQVRKSPK</sequence>
<dbReference type="GO" id="GO:0005886">
    <property type="term" value="C:plasma membrane"/>
    <property type="evidence" value="ECO:0007669"/>
    <property type="project" value="UniProtKB-SubCell"/>
</dbReference>
<evidence type="ECO:0000256" key="6">
    <source>
        <dbReference type="ARBA" id="ARBA00023136"/>
    </source>
</evidence>
<evidence type="ECO:0000256" key="3">
    <source>
        <dbReference type="ARBA" id="ARBA00022475"/>
    </source>
</evidence>
<evidence type="ECO:0000256" key="8">
    <source>
        <dbReference type="SAM" id="Phobius"/>
    </source>
</evidence>
<evidence type="ECO:0000256" key="1">
    <source>
        <dbReference type="ARBA" id="ARBA00004651"/>
    </source>
</evidence>
<dbReference type="InterPro" id="IPR007353">
    <property type="entry name" value="DUF421"/>
</dbReference>
<keyword evidence="3" id="KW-1003">Cell membrane</keyword>
<dbReference type="PANTHER" id="PTHR34582:SF2">
    <property type="entry name" value="UPF0702 TRANSMEMBRANE PROTEIN YDFR"/>
    <property type="match status" value="1"/>
</dbReference>
<gene>
    <name evidence="10" type="ORF">GCM10010916_23980</name>
</gene>
<evidence type="ECO:0000313" key="10">
    <source>
        <dbReference type="EMBL" id="GGG06169.1"/>
    </source>
</evidence>
<comment type="caution">
    <text evidence="10">The sequence shown here is derived from an EMBL/GenBank/DDBJ whole genome shotgun (WGS) entry which is preliminary data.</text>
</comment>
<proteinExistence type="inferred from homology"/>
<comment type="similarity">
    <text evidence="2">Belongs to the UPF0702 family.</text>
</comment>
<dbReference type="PANTHER" id="PTHR34582">
    <property type="entry name" value="UPF0702 TRANSMEMBRANE PROTEIN YCAP"/>
    <property type="match status" value="1"/>
</dbReference>
<evidence type="ECO:0000259" key="9">
    <source>
        <dbReference type="Pfam" id="PF04239"/>
    </source>
</evidence>
<dbReference type="RefSeq" id="WP_188531299.1">
    <property type="nucleotide sequence ID" value="NZ_BMGR01000007.1"/>
</dbReference>
<protein>
    <recommendedName>
        <fullName evidence="9">YetF C-terminal domain-containing protein</fullName>
    </recommendedName>
</protein>
<evidence type="ECO:0000256" key="2">
    <source>
        <dbReference type="ARBA" id="ARBA00006448"/>
    </source>
</evidence>
<reference evidence="10" key="2">
    <citation type="submission" date="2020-09" db="EMBL/GenBank/DDBJ databases">
        <authorList>
            <person name="Sun Q."/>
            <person name="Zhou Y."/>
        </authorList>
    </citation>
    <scope>NUCLEOTIDE SEQUENCE</scope>
    <source>
        <strain evidence="10">CGMCC 1.12987</strain>
    </source>
</reference>
<dbReference type="InterPro" id="IPR023090">
    <property type="entry name" value="UPF0702_alpha/beta_dom_sf"/>
</dbReference>
<name>A0A917D0K9_9BACL</name>
<evidence type="ECO:0000256" key="5">
    <source>
        <dbReference type="ARBA" id="ARBA00022989"/>
    </source>
</evidence>